<organism evidence="1 2">
    <name type="scientific">Polyplax serrata</name>
    <name type="common">Common mouse louse</name>
    <dbReference type="NCBI Taxonomy" id="468196"/>
    <lineage>
        <taxon>Eukaryota</taxon>
        <taxon>Metazoa</taxon>
        <taxon>Ecdysozoa</taxon>
        <taxon>Arthropoda</taxon>
        <taxon>Hexapoda</taxon>
        <taxon>Insecta</taxon>
        <taxon>Pterygota</taxon>
        <taxon>Neoptera</taxon>
        <taxon>Paraneoptera</taxon>
        <taxon>Psocodea</taxon>
        <taxon>Troctomorpha</taxon>
        <taxon>Phthiraptera</taxon>
        <taxon>Anoplura</taxon>
        <taxon>Polyplacidae</taxon>
        <taxon>Polyplax</taxon>
    </lineage>
</organism>
<protein>
    <submittedName>
        <fullName evidence="1">Uncharacterized protein</fullName>
    </submittedName>
</protein>
<reference evidence="1 2" key="1">
    <citation type="submission" date="2023-10" db="EMBL/GenBank/DDBJ databases">
        <title>Genomes of two closely related lineages of the louse Polyplax serrata with different host specificities.</title>
        <authorList>
            <person name="Martinu J."/>
            <person name="Tarabai H."/>
            <person name="Stefka J."/>
            <person name="Hypsa V."/>
        </authorList>
    </citation>
    <scope>NUCLEOTIDE SEQUENCE [LARGE SCALE GENOMIC DNA]</scope>
    <source>
        <strain evidence="1">HR10_N</strain>
    </source>
</reference>
<dbReference type="AlphaFoldDB" id="A0AAN8SHM5"/>
<gene>
    <name evidence="1" type="ORF">RUM43_001232</name>
</gene>
<dbReference type="Proteomes" id="UP001372834">
    <property type="component" value="Unassembled WGS sequence"/>
</dbReference>
<accession>A0AAN8SHM5</accession>
<sequence length="164" mass="18715">MSLQLGRLLHVEVMQLVETSCVQGNRKCVHRDNAATSILYTDYYNSLSGSKDHFHHGESSPHYIFFLLFIKHQTFIQEPGFGLASNKASSEVVIRLLIDHPKWGQHLIQPELCLFRGSVICQVWHRQHNYTNPAVEHAQKTTFPFCRVTIGSSGNVMRVGQKKI</sequence>
<comment type="caution">
    <text evidence="1">The sequence shown here is derived from an EMBL/GenBank/DDBJ whole genome shotgun (WGS) entry which is preliminary data.</text>
</comment>
<evidence type="ECO:0000313" key="1">
    <source>
        <dbReference type="EMBL" id="KAK6644956.1"/>
    </source>
</evidence>
<proteinExistence type="predicted"/>
<evidence type="ECO:0000313" key="2">
    <source>
        <dbReference type="Proteomes" id="UP001372834"/>
    </source>
</evidence>
<name>A0AAN8SHM5_POLSC</name>
<dbReference type="EMBL" id="JAWJWE010000001">
    <property type="protein sequence ID" value="KAK6644956.1"/>
    <property type="molecule type" value="Genomic_DNA"/>
</dbReference>